<sequence>MSGRLIITPFNPEQLFGQTVKQMASLKTGFNLPPRQMLSLIRQGPSHLVMDDAFWAYSPAWLRPLNKAPYTVPIENLDTKPMYRESWPSRPALLPVTGYYQWQQLSRHKLPYAVRIQHNRPFLLAAIWTRYPVAPGRHYDSFAIISKPAPDALSHLNLRAPACIHSDQALAWLSEQSAEQRHQLLKEAAVDLEYYPVSPLVNDPHNQSARVAMPVGERHAINPA</sequence>
<name>A0A1E2VBZ8_9GAMM</name>
<dbReference type="GO" id="GO:0003697">
    <property type="term" value="F:single-stranded DNA binding"/>
    <property type="evidence" value="ECO:0007669"/>
    <property type="project" value="InterPro"/>
</dbReference>
<keyword evidence="5" id="KW-0190">Covalent protein-DNA linkage</keyword>
<evidence type="ECO:0000256" key="1">
    <source>
        <dbReference type="ARBA" id="ARBA00008136"/>
    </source>
</evidence>
<dbReference type="PANTHER" id="PTHR13604:SF0">
    <property type="entry name" value="ABASIC SITE PROCESSING PROTEIN HMCES"/>
    <property type="match status" value="1"/>
</dbReference>
<keyword evidence="6" id="KW-0238">DNA-binding</keyword>
<dbReference type="STRING" id="197479.BFW38_14020"/>
<dbReference type="GO" id="GO:0016829">
    <property type="term" value="F:lyase activity"/>
    <property type="evidence" value="ECO:0007669"/>
    <property type="project" value="UniProtKB-KW"/>
</dbReference>
<evidence type="ECO:0000313" key="9">
    <source>
        <dbReference type="EMBL" id="ODC04484.1"/>
    </source>
</evidence>
<accession>A0A1E2VBZ8</accession>
<evidence type="ECO:0000256" key="5">
    <source>
        <dbReference type="ARBA" id="ARBA00023124"/>
    </source>
</evidence>
<dbReference type="Gene3D" id="3.90.1680.10">
    <property type="entry name" value="SOS response associated peptidase-like"/>
    <property type="match status" value="1"/>
</dbReference>
<evidence type="ECO:0000256" key="8">
    <source>
        <dbReference type="RuleBase" id="RU364100"/>
    </source>
</evidence>
<evidence type="ECO:0000256" key="6">
    <source>
        <dbReference type="ARBA" id="ARBA00023125"/>
    </source>
</evidence>
<dbReference type="EC" id="3.4.-.-" evidence="8"/>
<comment type="caution">
    <text evidence="9">The sequence shown here is derived from an EMBL/GenBank/DDBJ whole genome shotgun (WGS) entry which is preliminary data.</text>
</comment>
<reference evidence="9 10" key="1">
    <citation type="submission" date="2016-08" db="EMBL/GenBank/DDBJ databases">
        <authorList>
            <person name="Seilhamer J.J."/>
        </authorList>
    </citation>
    <scope>NUCLEOTIDE SEQUENCE [LARGE SCALE GENOMIC DNA]</scope>
    <source>
        <strain evidence="9 10">PH27A</strain>
    </source>
</reference>
<keyword evidence="7" id="KW-0456">Lyase</keyword>
<dbReference type="RefSeq" id="WP_068999466.1">
    <property type="nucleotide sequence ID" value="NZ_MDTQ01000001.1"/>
</dbReference>
<evidence type="ECO:0000256" key="7">
    <source>
        <dbReference type="ARBA" id="ARBA00023239"/>
    </source>
</evidence>
<evidence type="ECO:0000256" key="4">
    <source>
        <dbReference type="ARBA" id="ARBA00022801"/>
    </source>
</evidence>
<evidence type="ECO:0000256" key="3">
    <source>
        <dbReference type="ARBA" id="ARBA00022763"/>
    </source>
</evidence>
<evidence type="ECO:0000313" key="10">
    <source>
        <dbReference type="Proteomes" id="UP000094291"/>
    </source>
</evidence>
<dbReference type="InterPro" id="IPR003738">
    <property type="entry name" value="SRAP"/>
</dbReference>
<dbReference type="SUPFAM" id="SSF143081">
    <property type="entry name" value="BB1717-like"/>
    <property type="match status" value="1"/>
</dbReference>
<keyword evidence="2 8" id="KW-0645">Protease</keyword>
<dbReference type="PANTHER" id="PTHR13604">
    <property type="entry name" value="DC12-RELATED"/>
    <property type="match status" value="1"/>
</dbReference>
<dbReference type="GO" id="GO:0008233">
    <property type="term" value="F:peptidase activity"/>
    <property type="evidence" value="ECO:0007669"/>
    <property type="project" value="UniProtKB-KW"/>
</dbReference>
<proteinExistence type="inferred from homology"/>
<organism evidence="9 10">
    <name type="scientific">Terasakiispira papahanaumokuakeensis</name>
    <dbReference type="NCBI Taxonomy" id="197479"/>
    <lineage>
        <taxon>Bacteria</taxon>
        <taxon>Pseudomonadati</taxon>
        <taxon>Pseudomonadota</taxon>
        <taxon>Gammaproteobacteria</taxon>
        <taxon>Oceanospirillales</taxon>
        <taxon>Terasakiispira</taxon>
    </lineage>
</organism>
<dbReference type="EMBL" id="MDTQ01000001">
    <property type="protein sequence ID" value="ODC04484.1"/>
    <property type="molecule type" value="Genomic_DNA"/>
</dbReference>
<dbReference type="Proteomes" id="UP000094291">
    <property type="component" value="Unassembled WGS sequence"/>
</dbReference>
<gene>
    <name evidence="9" type="ORF">BFW38_14020</name>
</gene>
<keyword evidence="3" id="KW-0227">DNA damage</keyword>
<dbReference type="InterPro" id="IPR036590">
    <property type="entry name" value="SRAP-like"/>
</dbReference>
<protein>
    <recommendedName>
        <fullName evidence="8">Abasic site processing protein</fullName>
        <ecNumber evidence="8">3.4.-.-</ecNumber>
    </recommendedName>
</protein>
<dbReference type="AlphaFoldDB" id="A0A1E2VBZ8"/>
<comment type="similarity">
    <text evidence="1 8">Belongs to the SOS response-associated peptidase family.</text>
</comment>
<dbReference type="GO" id="GO:0106300">
    <property type="term" value="P:protein-DNA covalent cross-linking repair"/>
    <property type="evidence" value="ECO:0007669"/>
    <property type="project" value="InterPro"/>
</dbReference>
<dbReference type="Pfam" id="PF02586">
    <property type="entry name" value="SRAP"/>
    <property type="match status" value="1"/>
</dbReference>
<dbReference type="GO" id="GO:0006508">
    <property type="term" value="P:proteolysis"/>
    <property type="evidence" value="ECO:0007669"/>
    <property type="project" value="UniProtKB-KW"/>
</dbReference>
<keyword evidence="10" id="KW-1185">Reference proteome</keyword>
<evidence type="ECO:0000256" key="2">
    <source>
        <dbReference type="ARBA" id="ARBA00022670"/>
    </source>
</evidence>
<keyword evidence="4 8" id="KW-0378">Hydrolase</keyword>